<evidence type="ECO:0000313" key="2">
    <source>
        <dbReference type="Proteomes" id="UP000237350"/>
    </source>
</evidence>
<accession>A0A2S4JHP4</accession>
<evidence type="ECO:0000313" key="1">
    <source>
        <dbReference type="EMBL" id="POQ98989.1"/>
    </source>
</evidence>
<gene>
    <name evidence="1" type="ORF">AU468_11405</name>
</gene>
<dbReference type="EMBL" id="LPWH01000112">
    <property type="protein sequence ID" value="POQ98989.1"/>
    <property type="molecule type" value="Genomic_DNA"/>
</dbReference>
<comment type="caution">
    <text evidence="1">The sequence shown here is derived from an EMBL/GenBank/DDBJ whole genome shotgun (WGS) entry which is preliminary data.</text>
</comment>
<reference evidence="2" key="1">
    <citation type="submission" date="2015-12" db="EMBL/GenBank/DDBJ databases">
        <authorList>
            <person name="Lodha T.D."/>
            <person name="Chintalapati S."/>
            <person name="Chintalapati V.R."/>
            <person name="Sravanthi T."/>
        </authorList>
    </citation>
    <scope>NUCLEOTIDE SEQUENCE [LARGE SCALE GENOMIC DNA]</scope>
    <source>
        <strain evidence="2">JC133</strain>
    </source>
</reference>
<dbReference type="RefSeq" id="WP_103680842.1">
    <property type="nucleotide sequence ID" value="NZ_LPWH01000112.1"/>
</dbReference>
<sequence>MRISVLWFMDDADEVAYAQWCPGDYRTDAARRALRRIRRKMFGEAVARRVSRLFRGLRGSQTREIAFSATRCQKSSGKSLVCGQNGVAGAFVVSLADIRGVYDPNGTIRDGVVAPRRIAPSVWERFYFGEIQLEAVPQVLRAGKMYYIKNDPCTLLAIMALRARGVPTLLVRPLPTEEAQLTDTSASMADCNRPWQMKTGHRLNHRRNIVPTC</sequence>
<organism evidence="1 2">
    <name type="scientific">Alkalispirochaeta sphaeroplastigenens</name>
    <dbReference type="NCBI Taxonomy" id="1187066"/>
    <lineage>
        <taxon>Bacteria</taxon>
        <taxon>Pseudomonadati</taxon>
        <taxon>Spirochaetota</taxon>
        <taxon>Spirochaetia</taxon>
        <taxon>Spirochaetales</taxon>
        <taxon>Spirochaetaceae</taxon>
        <taxon>Alkalispirochaeta</taxon>
    </lineage>
</organism>
<dbReference type="Proteomes" id="UP000237350">
    <property type="component" value="Unassembled WGS sequence"/>
</dbReference>
<proteinExistence type="predicted"/>
<keyword evidence="2" id="KW-1185">Reference proteome</keyword>
<dbReference type="AlphaFoldDB" id="A0A2S4JHP4"/>
<name>A0A2S4JHP4_9SPIO</name>
<protein>
    <submittedName>
        <fullName evidence="1">Uncharacterized protein</fullName>
    </submittedName>
</protein>
<dbReference type="OrthoDB" id="9934902at2"/>